<evidence type="ECO:0000256" key="2">
    <source>
        <dbReference type="ARBA" id="ARBA00022475"/>
    </source>
</evidence>
<proteinExistence type="predicted"/>
<feature type="transmembrane region" description="Helical" evidence="6">
    <location>
        <begin position="95"/>
        <end position="117"/>
    </location>
</feature>
<evidence type="ECO:0000256" key="6">
    <source>
        <dbReference type="SAM" id="Phobius"/>
    </source>
</evidence>
<dbReference type="RefSeq" id="WP_286533115.1">
    <property type="nucleotide sequence ID" value="NZ_JAUJZH010000008.1"/>
</dbReference>
<feature type="domain" description="Major facilitator superfamily (MFS) profile" evidence="7">
    <location>
        <begin position="4"/>
        <end position="387"/>
    </location>
</feature>
<dbReference type="SUPFAM" id="SSF103473">
    <property type="entry name" value="MFS general substrate transporter"/>
    <property type="match status" value="1"/>
</dbReference>
<keyword evidence="5 6" id="KW-0472">Membrane</keyword>
<organism evidence="8 9">
    <name type="scientific">Variovorax ginsengisoli</name>
    <dbReference type="NCBI Taxonomy" id="363844"/>
    <lineage>
        <taxon>Bacteria</taxon>
        <taxon>Pseudomonadati</taxon>
        <taxon>Pseudomonadota</taxon>
        <taxon>Betaproteobacteria</taxon>
        <taxon>Burkholderiales</taxon>
        <taxon>Comamonadaceae</taxon>
        <taxon>Variovorax</taxon>
    </lineage>
</organism>
<dbReference type="EMBL" id="JAUKVY010000008">
    <property type="protein sequence ID" value="MDO1533216.1"/>
    <property type="molecule type" value="Genomic_DNA"/>
</dbReference>
<feature type="transmembrane region" description="Helical" evidence="6">
    <location>
        <begin position="263"/>
        <end position="285"/>
    </location>
</feature>
<protein>
    <submittedName>
        <fullName evidence="8">MFS transporter</fullName>
    </submittedName>
</protein>
<sequence>MPVALLALAAAAFAIGTSEFVVMGLLPDMALDLGVTLSQAGLLVTGYAMGVVVGAPVFAVATARLPRKATLVALACLFVLGNLLCALAPDYGLLMAARVITALAHGTFFGIGSVVAAGLVPPNRRSQAIALMFTGLTLANVLGVPMGRIIGEHFGWRMTFAAIVVIALGAVAALVALLPRQIEMQRGNILREFSVLADRRVLLALATSALTSASLFCVFTFIAPLLTQVSGFSNAAVAPVLLLLGVGLTIGSTIGGRLGDRRLVPSMLGVLGLNALVLGLLHFALPLKAPTVLLMLLWTTLSFALVPLLQTLIVQQASAAPNLASTLNQGAFNLGNAAGAWIGSGMLAAGAPLAGLPWAGAAISLGALALAAWSSRLGDREALLQTA</sequence>
<evidence type="ECO:0000313" key="9">
    <source>
        <dbReference type="Proteomes" id="UP001169027"/>
    </source>
</evidence>
<feature type="transmembrane region" description="Helical" evidence="6">
    <location>
        <begin position="355"/>
        <end position="373"/>
    </location>
</feature>
<dbReference type="PANTHER" id="PTHR43124:SF8">
    <property type="entry name" value="INNER MEMBRANE TRANSPORT PROTEIN YDHP"/>
    <property type="match status" value="1"/>
</dbReference>
<comment type="caution">
    <text evidence="8">The sequence shown here is derived from an EMBL/GenBank/DDBJ whole genome shotgun (WGS) entry which is preliminary data.</text>
</comment>
<keyword evidence="4 6" id="KW-1133">Transmembrane helix</keyword>
<dbReference type="Proteomes" id="UP001169027">
    <property type="component" value="Unassembled WGS sequence"/>
</dbReference>
<feature type="transmembrane region" description="Helical" evidence="6">
    <location>
        <begin position="201"/>
        <end position="226"/>
    </location>
</feature>
<evidence type="ECO:0000256" key="3">
    <source>
        <dbReference type="ARBA" id="ARBA00022692"/>
    </source>
</evidence>
<feature type="transmembrane region" description="Helical" evidence="6">
    <location>
        <begin position="129"/>
        <end position="150"/>
    </location>
</feature>
<feature type="transmembrane region" description="Helical" evidence="6">
    <location>
        <begin position="156"/>
        <end position="180"/>
    </location>
</feature>
<keyword evidence="3 6" id="KW-0812">Transmembrane</keyword>
<gene>
    <name evidence="8" type="ORF">Q2T77_13030</name>
</gene>
<dbReference type="PROSITE" id="PS50850">
    <property type="entry name" value="MFS"/>
    <property type="match status" value="1"/>
</dbReference>
<feature type="transmembrane region" description="Helical" evidence="6">
    <location>
        <begin position="291"/>
        <end position="309"/>
    </location>
</feature>
<accession>A0ABT8S2Q8</accession>
<dbReference type="InterPro" id="IPR011701">
    <property type="entry name" value="MFS"/>
</dbReference>
<dbReference type="Gene3D" id="1.20.1250.20">
    <property type="entry name" value="MFS general substrate transporter like domains"/>
    <property type="match status" value="1"/>
</dbReference>
<keyword evidence="9" id="KW-1185">Reference proteome</keyword>
<dbReference type="PANTHER" id="PTHR43124">
    <property type="entry name" value="PURINE EFFLUX PUMP PBUE"/>
    <property type="match status" value="1"/>
</dbReference>
<keyword evidence="2" id="KW-1003">Cell membrane</keyword>
<feature type="transmembrane region" description="Helical" evidence="6">
    <location>
        <begin position="69"/>
        <end position="89"/>
    </location>
</feature>
<reference evidence="8" key="1">
    <citation type="submission" date="2023-06" db="EMBL/GenBank/DDBJ databases">
        <authorList>
            <person name="Jiang Y."/>
            <person name="Liu Q."/>
        </authorList>
    </citation>
    <scope>NUCLEOTIDE SEQUENCE</scope>
    <source>
        <strain evidence="8">CGMCC 1.12090</strain>
    </source>
</reference>
<evidence type="ECO:0000313" key="8">
    <source>
        <dbReference type="EMBL" id="MDO1533216.1"/>
    </source>
</evidence>
<dbReference type="Pfam" id="PF07690">
    <property type="entry name" value="MFS_1"/>
    <property type="match status" value="1"/>
</dbReference>
<evidence type="ECO:0000256" key="1">
    <source>
        <dbReference type="ARBA" id="ARBA00004651"/>
    </source>
</evidence>
<evidence type="ECO:0000259" key="7">
    <source>
        <dbReference type="PROSITE" id="PS50850"/>
    </source>
</evidence>
<name>A0ABT8S2Q8_9BURK</name>
<evidence type="ECO:0000256" key="5">
    <source>
        <dbReference type="ARBA" id="ARBA00023136"/>
    </source>
</evidence>
<dbReference type="CDD" id="cd17324">
    <property type="entry name" value="MFS_NepI_like"/>
    <property type="match status" value="1"/>
</dbReference>
<feature type="transmembrane region" description="Helical" evidence="6">
    <location>
        <begin position="330"/>
        <end position="349"/>
    </location>
</feature>
<dbReference type="InterPro" id="IPR050189">
    <property type="entry name" value="MFS_Efflux_Transporters"/>
</dbReference>
<feature type="transmembrane region" description="Helical" evidence="6">
    <location>
        <begin position="232"/>
        <end position="251"/>
    </location>
</feature>
<dbReference type="InterPro" id="IPR036259">
    <property type="entry name" value="MFS_trans_sf"/>
</dbReference>
<comment type="subcellular location">
    <subcellularLocation>
        <location evidence="1">Cell membrane</location>
        <topology evidence="1">Multi-pass membrane protein</topology>
    </subcellularLocation>
</comment>
<dbReference type="InterPro" id="IPR020846">
    <property type="entry name" value="MFS_dom"/>
</dbReference>
<evidence type="ECO:0000256" key="4">
    <source>
        <dbReference type="ARBA" id="ARBA00022989"/>
    </source>
</evidence>
<feature type="transmembrane region" description="Helical" evidence="6">
    <location>
        <begin position="42"/>
        <end position="62"/>
    </location>
</feature>